<gene>
    <name evidence="2" type="ORF">FrCorBMG51_12975</name>
</gene>
<evidence type="ECO:0000313" key="3">
    <source>
        <dbReference type="Proteomes" id="UP000035425"/>
    </source>
</evidence>
<evidence type="ECO:0000259" key="1">
    <source>
        <dbReference type="Pfam" id="PF20000"/>
    </source>
</evidence>
<dbReference type="InterPro" id="IPR045482">
    <property type="entry name" value="fvmX2"/>
</dbReference>
<proteinExistence type="predicted"/>
<protein>
    <submittedName>
        <fullName evidence="2">Molecular chaperone DnaJ</fullName>
    </submittedName>
</protein>
<organism evidence="2 3">
    <name type="scientific">Protofrankia coriariae</name>
    <dbReference type="NCBI Taxonomy" id="1562887"/>
    <lineage>
        <taxon>Bacteria</taxon>
        <taxon>Bacillati</taxon>
        <taxon>Actinomycetota</taxon>
        <taxon>Actinomycetes</taxon>
        <taxon>Frankiales</taxon>
        <taxon>Frankiaceae</taxon>
        <taxon>Protofrankia</taxon>
    </lineage>
</organism>
<feature type="domain" description="FtsH ternary system" evidence="1">
    <location>
        <begin position="1"/>
        <end position="254"/>
    </location>
</feature>
<name>A0ABR5F3F4_9ACTN</name>
<evidence type="ECO:0000313" key="2">
    <source>
        <dbReference type="EMBL" id="KLL11163.1"/>
    </source>
</evidence>
<accession>A0ABR5F3F4</accession>
<dbReference type="EMBL" id="JWIO01000018">
    <property type="protein sequence ID" value="KLL11163.1"/>
    <property type="molecule type" value="Genomic_DNA"/>
</dbReference>
<keyword evidence="3" id="KW-1185">Reference proteome</keyword>
<dbReference type="RefSeq" id="WP_047223337.1">
    <property type="nucleotide sequence ID" value="NZ_JWIO01000018.1"/>
</dbReference>
<dbReference type="Proteomes" id="UP000035425">
    <property type="component" value="Unassembled WGS sequence"/>
</dbReference>
<comment type="caution">
    <text evidence="2">The sequence shown here is derived from an EMBL/GenBank/DDBJ whole genome shotgun (WGS) entry which is preliminary data.</text>
</comment>
<reference evidence="2 3" key="1">
    <citation type="submission" date="2014-12" db="EMBL/GenBank/DDBJ databases">
        <title>Frankia sp. BMG5.1 draft genome.</title>
        <authorList>
            <person name="Gtari M."/>
            <person name="Ghodhbane-Gtari F."/>
            <person name="Nouioui I."/>
            <person name="Ktari A."/>
            <person name="Hezbri K."/>
            <person name="Mimouni W."/>
            <person name="Sbissi I."/>
            <person name="Ayari A."/>
            <person name="Yamanaka T."/>
            <person name="Normand P."/>
            <person name="Tisa L.S."/>
            <person name="Boudabous A."/>
        </authorList>
    </citation>
    <scope>NUCLEOTIDE SEQUENCE [LARGE SCALE GENOMIC DNA]</scope>
    <source>
        <strain evidence="2 3">BMG5.1</strain>
    </source>
</reference>
<sequence length="257" mass="27704">MCNPRRVRVRATRDLSDAWEQEVRRQVTRRGQATGDARIREPLTAGIGAPTLAALTGVLARTAGWERDGESFRHALDGGWLSYHPATRELEIVAEAVAEVTASGEASAVVRGQLAETVEAEGEGIYYDDNYGGRTQRYARREAARNAERAVDAQVEALLAAARQQADSAEGTAVKAAAAARADAALAEAAAARAEALRREAAKRLVTVGIQGRNIFHQALAGAYRDAILAYARARHAEGITWSENDGVLDIEFELRI</sequence>
<dbReference type="Pfam" id="PF20000">
    <property type="entry name" value="fvmX2"/>
    <property type="match status" value="1"/>
</dbReference>